<name>A0A1Q3EHP2_LENED</name>
<organism evidence="2 3">
    <name type="scientific">Lentinula edodes</name>
    <name type="common">Shiitake mushroom</name>
    <name type="synonym">Lentinus edodes</name>
    <dbReference type="NCBI Taxonomy" id="5353"/>
    <lineage>
        <taxon>Eukaryota</taxon>
        <taxon>Fungi</taxon>
        <taxon>Dikarya</taxon>
        <taxon>Basidiomycota</taxon>
        <taxon>Agaricomycotina</taxon>
        <taxon>Agaricomycetes</taxon>
        <taxon>Agaricomycetidae</taxon>
        <taxon>Agaricales</taxon>
        <taxon>Marasmiineae</taxon>
        <taxon>Omphalotaceae</taxon>
        <taxon>Lentinula</taxon>
    </lineage>
</organism>
<reference evidence="2 3" key="1">
    <citation type="submission" date="2016-08" db="EMBL/GenBank/DDBJ databases">
        <authorList>
            <consortium name="Lentinula edodes genome sequencing consortium"/>
            <person name="Sakamoto Y."/>
            <person name="Nakade K."/>
            <person name="Sato S."/>
            <person name="Yoshida Y."/>
            <person name="Miyazaki K."/>
            <person name="Natsume S."/>
            <person name="Konno N."/>
        </authorList>
    </citation>
    <scope>NUCLEOTIDE SEQUENCE [LARGE SCALE GENOMIC DNA]</scope>
    <source>
        <strain evidence="2 3">NBRC 111202</strain>
    </source>
</reference>
<protein>
    <submittedName>
        <fullName evidence="2">Uncharacterized protein</fullName>
    </submittedName>
</protein>
<keyword evidence="1" id="KW-1133">Transmembrane helix</keyword>
<dbReference type="AlphaFoldDB" id="A0A1Q3EHP2"/>
<feature type="transmembrane region" description="Helical" evidence="1">
    <location>
        <begin position="17"/>
        <end position="37"/>
    </location>
</feature>
<accession>A0A1Q3EHP2</accession>
<sequence>MPKASVSSVYCFHGSGYQVFAAVTLSVVFCCSLVSVLRHFGYNSMSGYVGQGFDSLNVDRSSSSMESVAS</sequence>
<reference evidence="2 3" key="2">
    <citation type="submission" date="2017-02" db="EMBL/GenBank/DDBJ databases">
        <title>A genome survey and senescence transcriptome analysis in Lentinula edodes.</title>
        <authorList>
            <person name="Sakamoto Y."/>
            <person name="Nakade K."/>
            <person name="Sato S."/>
            <person name="Yoshida Y."/>
            <person name="Miyazaki K."/>
            <person name="Natsume S."/>
            <person name="Konno N."/>
        </authorList>
    </citation>
    <scope>NUCLEOTIDE SEQUENCE [LARGE SCALE GENOMIC DNA]</scope>
    <source>
        <strain evidence="2 3">NBRC 111202</strain>
    </source>
</reference>
<keyword evidence="1" id="KW-0472">Membrane</keyword>
<dbReference type="EMBL" id="BDGU01000343">
    <property type="protein sequence ID" value="GAW06700.1"/>
    <property type="molecule type" value="Genomic_DNA"/>
</dbReference>
<evidence type="ECO:0000313" key="3">
    <source>
        <dbReference type="Proteomes" id="UP000188533"/>
    </source>
</evidence>
<gene>
    <name evidence="2" type="ORF">LENED_008642</name>
</gene>
<evidence type="ECO:0000256" key="1">
    <source>
        <dbReference type="SAM" id="Phobius"/>
    </source>
</evidence>
<evidence type="ECO:0000313" key="2">
    <source>
        <dbReference type="EMBL" id="GAW06700.1"/>
    </source>
</evidence>
<keyword evidence="1" id="KW-0812">Transmembrane</keyword>
<keyword evidence="3" id="KW-1185">Reference proteome</keyword>
<dbReference type="Proteomes" id="UP000188533">
    <property type="component" value="Unassembled WGS sequence"/>
</dbReference>
<comment type="caution">
    <text evidence="2">The sequence shown here is derived from an EMBL/GenBank/DDBJ whole genome shotgun (WGS) entry which is preliminary data.</text>
</comment>
<proteinExistence type="predicted"/>